<accession>A0A8S9A369</accession>
<gene>
    <name evidence="2" type="ORF">SMACR_02922</name>
</gene>
<dbReference type="EMBL" id="NMPR01000020">
    <property type="protein sequence ID" value="KAA8634662.1"/>
    <property type="molecule type" value="Genomic_DNA"/>
</dbReference>
<evidence type="ECO:0000256" key="1">
    <source>
        <dbReference type="SAM" id="MobiDB-lite"/>
    </source>
</evidence>
<dbReference type="AlphaFoldDB" id="A0A8S9A369"/>
<protein>
    <submittedName>
        <fullName evidence="2">Uncharacterized protein</fullName>
    </submittedName>
</protein>
<evidence type="ECO:0000313" key="3">
    <source>
        <dbReference type="Proteomes" id="UP000433876"/>
    </source>
</evidence>
<evidence type="ECO:0000313" key="2">
    <source>
        <dbReference type="EMBL" id="KAA8634662.1"/>
    </source>
</evidence>
<sequence>MQSHSEHRFLLPKKSLLVKNVQVPKMNSDELMPDSAPDAIPANNGNGNGNGNSNSSAAVTWNTKKFRDDYDMIKIRLTDQRFSSTNFRDPLMPCPPHHRQYPGHSTPATEKRLKELIARIKGSPMNDGDGDV</sequence>
<reference evidence="2 3" key="1">
    <citation type="submission" date="2017-07" db="EMBL/GenBank/DDBJ databases">
        <title>Genome sequence of the Sordaria macrospora wild type strain R19027.</title>
        <authorList>
            <person name="Nowrousian M."/>
            <person name="Teichert I."/>
            <person name="Kueck U."/>
        </authorList>
    </citation>
    <scope>NUCLEOTIDE SEQUENCE [LARGE SCALE GENOMIC DNA]</scope>
    <source>
        <strain evidence="2 3">R19027</strain>
        <tissue evidence="2">Mycelium</tissue>
    </source>
</reference>
<dbReference type="OMA" id="TWNTKKF"/>
<comment type="caution">
    <text evidence="2">The sequence shown here is derived from an EMBL/GenBank/DDBJ whole genome shotgun (WGS) entry which is preliminary data.</text>
</comment>
<proteinExistence type="predicted"/>
<feature type="region of interest" description="Disordered" evidence="1">
    <location>
        <begin position="85"/>
        <end position="107"/>
    </location>
</feature>
<name>A0A8S9A369_SORMA</name>
<feature type="region of interest" description="Disordered" evidence="1">
    <location>
        <begin position="27"/>
        <end position="57"/>
    </location>
</feature>
<dbReference type="Proteomes" id="UP000433876">
    <property type="component" value="Unassembled WGS sequence"/>
</dbReference>
<dbReference type="VEuPathDB" id="FungiDB:SMAC_02922"/>
<organism evidence="2 3">
    <name type="scientific">Sordaria macrospora</name>
    <dbReference type="NCBI Taxonomy" id="5147"/>
    <lineage>
        <taxon>Eukaryota</taxon>
        <taxon>Fungi</taxon>
        <taxon>Dikarya</taxon>
        <taxon>Ascomycota</taxon>
        <taxon>Pezizomycotina</taxon>
        <taxon>Sordariomycetes</taxon>
        <taxon>Sordariomycetidae</taxon>
        <taxon>Sordariales</taxon>
        <taxon>Sordariaceae</taxon>
        <taxon>Sordaria</taxon>
    </lineage>
</organism>